<gene>
    <name evidence="3" type="ORF">CVLEPA_LOCUS15606</name>
</gene>
<dbReference type="SMART" id="SM00360">
    <property type="entry name" value="RRM"/>
    <property type="match status" value="1"/>
</dbReference>
<comment type="caution">
    <text evidence="3">The sequence shown here is derived from an EMBL/GenBank/DDBJ whole genome shotgun (WGS) entry which is preliminary data.</text>
</comment>
<dbReference type="PROSITE" id="PS50102">
    <property type="entry name" value="RRM"/>
    <property type="match status" value="1"/>
</dbReference>
<protein>
    <recommendedName>
        <fullName evidence="2">RRM domain-containing protein</fullName>
    </recommendedName>
</protein>
<dbReference type="Gene3D" id="3.30.70.330">
    <property type="match status" value="1"/>
</dbReference>
<dbReference type="CDD" id="cd00590">
    <property type="entry name" value="RRM_SF"/>
    <property type="match status" value="1"/>
</dbReference>
<evidence type="ECO:0000313" key="3">
    <source>
        <dbReference type="EMBL" id="CAK8684621.1"/>
    </source>
</evidence>
<reference evidence="3 4" key="1">
    <citation type="submission" date="2024-02" db="EMBL/GenBank/DDBJ databases">
        <authorList>
            <person name="Daric V."/>
            <person name="Darras S."/>
        </authorList>
    </citation>
    <scope>NUCLEOTIDE SEQUENCE [LARGE SCALE GENOMIC DNA]</scope>
</reference>
<proteinExistence type="predicted"/>
<dbReference type="InterPro" id="IPR000504">
    <property type="entry name" value="RRM_dom"/>
</dbReference>
<keyword evidence="4" id="KW-1185">Reference proteome</keyword>
<dbReference type="InterPro" id="IPR035979">
    <property type="entry name" value="RBD_domain_sf"/>
</dbReference>
<sequence>MSQILLRNIKFGTKWYEIRDYCERYGDVRWVEVLFNSKSKMLGWALVSFIDKEAGERAATDLHEVKWKGRYLKAANVTGPTKVTRWVVDKK</sequence>
<evidence type="ECO:0000259" key="2">
    <source>
        <dbReference type="PROSITE" id="PS50102"/>
    </source>
</evidence>
<keyword evidence="1" id="KW-0694">RNA-binding</keyword>
<dbReference type="Pfam" id="PF00076">
    <property type="entry name" value="RRM_1"/>
    <property type="match status" value="1"/>
</dbReference>
<evidence type="ECO:0000256" key="1">
    <source>
        <dbReference type="PROSITE-ProRule" id="PRU00176"/>
    </source>
</evidence>
<evidence type="ECO:0000313" key="4">
    <source>
        <dbReference type="Proteomes" id="UP001642483"/>
    </source>
</evidence>
<dbReference type="InterPro" id="IPR012677">
    <property type="entry name" value="Nucleotide-bd_a/b_plait_sf"/>
</dbReference>
<dbReference type="Proteomes" id="UP001642483">
    <property type="component" value="Unassembled WGS sequence"/>
</dbReference>
<dbReference type="EMBL" id="CAWYQH010000098">
    <property type="protein sequence ID" value="CAK8684621.1"/>
    <property type="molecule type" value="Genomic_DNA"/>
</dbReference>
<feature type="domain" description="RRM" evidence="2">
    <location>
        <begin position="2"/>
        <end position="79"/>
    </location>
</feature>
<name>A0ABP0FYE6_CLALP</name>
<accession>A0ABP0FYE6</accession>
<organism evidence="3 4">
    <name type="scientific">Clavelina lepadiformis</name>
    <name type="common">Light-bulb sea squirt</name>
    <name type="synonym">Ascidia lepadiformis</name>
    <dbReference type="NCBI Taxonomy" id="159417"/>
    <lineage>
        <taxon>Eukaryota</taxon>
        <taxon>Metazoa</taxon>
        <taxon>Chordata</taxon>
        <taxon>Tunicata</taxon>
        <taxon>Ascidiacea</taxon>
        <taxon>Aplousobranchia</taxon>
        <taxon>Clavelinidae</taxon>
        <taxon>Clavelina</taxon>
    </lineage>
</organism>
<dbReference type="SUPFAM" id="SSF54928">
    <property type="entry name" value="RNA-binding domain, RBD"/>
    <property type="match status" value="1"/>
</dbReference>